<feature type="non-terminal residue" evidence="1">
    <location>
        <position position="1"/>
    </location>
</feature>
<comment type="caution">
    <text evidence="1">The sequence shown here is derived from an EMBL/GenBank/DDBJ whole genome shotgun (WGS) entry which is preliminary data.</text>
</comment>
<dbReference type="Proteomes" id="UP000789525">
    <property type="component" value="Unassembled WGS sequence"/>
</dbReference>
<feature type="non-terminal residue" evidence="1">
    <location>
        <position position="46"/>
    </location>
</feature>
<proteinExistence type="predicted"/>
<protein>
    <submittedName>
        <fullName evidence="1">7195_t:CDS:1</fullName>
    </submittedName>
</protein>
<evidence type="ECO:0000313" key="1">
    <source>
        <dbReference type="EMBL" id="CAG8726727.1"/>
    </source>
</evidence>
<gene>
    <name evidence="1" type="ORF">ACOLOM_LOCUS11412</name>
</gene>
<evidence type="ECO:0000313" key="2">
    <source>
        <dbReference type="Proteomes" id="UP000789525"/>
    </source>
</evidence>
<accession>A0ACA9PY84</accession>
<keyword evidence="2" id="KW-1185">Reference proteome</keyword>
<dbReference type="EMBL" id="CAJVPT010040971">
    <property type="protein sequence ID" value="CAG8726727.1"/>
    <property type="molecule type" value="Genomic_DNA"/>
</dbReference>
<reference evidence="1" key="1">
    <citation type="submission" date="2021-06" db="EMBL/GenBank/DDBJ databases">
        <authorList>
            <person name="Kallberg Y."/>
            <person name="Tangrot J."/>
            <person name="Rosling A."/>
        </authorList>
    </citation>
    <scope>NUCLEOTIDE SEQUENCE</scope>
    <source>
        <strain evidence="1">CL356</strain>
    </source>
</reference>
<name>A0ACA9PY84_9GLOM</name>
<sequence>HSETIYWYYEFGLALTIRLNELLENGQKRVQKRLNDKFIDISISHL</sequence>
<organism evidence="1 2">
    <name type="scientific">Acaulospora colombiana</name>
    <dbReference type="NCBI Taxonomy" id="27376"/>
    <lineage>
        <taxon>Eukaryota</taxon>
        <taxon>Fungi</taxon>
        <taxon>Fungi incertae sedis</taxon>
        <taxon>Mucoromycota</taxon>
        <taxon>Glomeromycotina</taxon>
        <taxon>Glomeromycetes</taxon>
        <taxon>Diversisporales</taxon>
        <taxon>Acaulosporaceae</taxon>
        <taxon>Acaulospora</taxon>
    </lineage>
</organism>